<dbReference type="RefSeq" id="WP_267677181.1">
    <property type="nucleotide sequence ID" value="NZ_CP113088.1"/>
</dbReference>
<dbReference type="PANTHER" id="PTHR30329">
    <property type="entry name" value="STATOR ELEMENT OF FLAGELLAR MOTOR COMPLEX"/>
    <property type="match status" value="1"/>
</dbReference>
<dbReference type="KEGG" id="lnu:N7U66_02480"/>
<gene>
    <name evidence="6" type="ORF">N7U66_02480</name>
</gene>
<keyword evidence="7" id="KW-1185">Reference proteome</keyword>
<feature type="domain" description="OmpA-like" evidence="5">
    <location>
        <begin position="174"/>
        <end position="295"/>
    </location>
</feature>
<dbReference type="InterPro" id="IPR006665">
    <property type="entry name" value="OmpA-like"/>
</dbReference>
<dbReference type="PRINTS" id="PR01021">
    <property type="entry name" value="OMPADOMAIN"/>
</dbReference>
<dbReference type="AlphaFoldDB" id="A0A9E8SER2"/>
<dbReference type="InterPro" id="IPR050330">
    <property type="entry name" value="Bact_OuterMem_StrucFunc"/>
</dbReference>
<dbReference type="EMBL" id="CP113088">
    <property type="protein sequence ID" value="WAC02584.1"/>
    <property type="molecule type" value="Genomic_DNA"/>
</dbReference>
<dbReference type="Gene3D" id="3.30.1330.60">
    <property type="entry name" value="OmpA-like domain"/>
    <property type="match status" value="1"/>
</dbReference>
<dbReference type="InterPro" id="IPR006664">
    <property type="entry name" value="OMP_bac"/>
</dbReference>
<organism evidence="6 7">
    <name type="scientific">Lacinutrix neustonica</name>
    <dbReference type="NCBI Taxonomy" id="2980107"/>
    <lineage>
        <taxon>Bacteria</taxon>
        <taxon>Pseudomonadati</taxon>
        <taxon>Bacteroidota</taxon>
        <taxon>Flavobacteriia</taxon>
        <taxon>Flavobacteriales</taxon>
        <taxon>Flavobacteriaceae</taxon>
        <taxon>Lacinutrix</taxon>
    </lineage>
</organism>
<evidence type="ECO:0000256" key="1">
    <source>
        <dbReference type="ARBA" id="ARBA00004442"/>
    </source>
</evidence>
<evidence type="ECO:0000256" key="2">
    <source>
        <dbReference type="ARBA" id="ARBA00023136"/>
    </source>
</evidence>
<protein>
    <submittedName>
        <fullName evidence="6">OmpA family protein</fullName>
    </submittedName>
</protein>
<accession>A0A9E8SER2</accession>
<comment type="subcellular location">
    <subcellularLocation>
        <location evidence="1">Cell outer membrane</location>
    </subcellularLocation>
</comment>
<proteinExistence type="predicted"/>
<name>A0A9E8SER2_9FLAO</name>
<evidence type="ECO:0000256" key="3">
    <source>
        <dbReference type="ARBA" id="ARBA00023237"/>
    </source>
</evidence>
<dbReference type="PROSITE" id="PS51123">
    <property type="entry name" value="OMPA_2"/>
    <property type="match status" value="1"/>
</dbReference>
<dbReference type="Pfam" id="PF00691">
    <property type="entry name" value="OmpA"/>
    <property type="match status" value="1"/>
</dbReference>
<dbReference type="Proteomes" id="UP001164705">
    <property type="component" value="Chromosome"/>
</dbReference>
<keyword evidence="2 4" id="KW-0472">Membrane</keyword>
<dbReference type="PANTHER" id="PTHR30329:SF21">
    <property type="entry name" value="LIPOPROTEIN YIAD-RELATED"/>
    <property type="match status" value="1"/>
</dbReference>
<reference evidence="6" key="1">
    <citation type="submission" date="2022-11" db="EMBL/GenBank/DDBJ databases">
        <title>Lacinutrix neustonica HL-RS19T sp. nov., isolated from the surface microlayer sample of brackish Lake Shihwa.</title>
        <authorList>
            <person name="Choi J.Y."/>
            <person name="Hwang C.Y."/>
        </authorList>
    </citation>
    <scope>NUCLEOTIDE SEQUENCE</scope>
    <source>
        <strain evidence="6">HL-RS19</strain>
    </source>
</reference>
<dbReference type="GO" id="GO:0009279">
    <property type="term" value="C:cell outer membrane"/>
    <property type="evidence" value="ECO:0007669"/>
    <property type="project" value="UniProtKB-SubCell"/>
</dbReference>
<keyword evidence="3" id="KW-0998">Cell outer membrane</keyword>
<evidence type="ECO:0000256" key="4">
    <source>
        <dbReference type="PROSITE-ProRule" id="PRU00473"/>
    </source>
</evidence>
<evidence type="ECO:0000259" key="5">
    <source>
        <dbReference type="PROSITE" id="PS51123"/>
    </source>
</evidence>
<sequence length="295" mass="31954">MVSPPTTKVIDIPAVTKEVERTVMVTPPTTRVVEIPAVTKTMKRTIVAQPATTTVLEIPAKTASMKRTVLVTPPTTRAVDIPPVSTTIKKTVISPETIRVVNIPAETQVMKRTVMVTPPTTVVNDIPQKTAPLTRTVLVSDARVDEETIPAIHKTITKEVLQTKGGLTTWKEVDCKIVEYNDLNINWDLGSATLTPAAKAEIDAILLPVLSNGVSVEIASHTDSRGSAASNKSLSERRAQAVTNYLIAKGINSSRIVSNGYGESRLTNRCSDGVSCTERDHLANRRTQFRVIDAN</sequence>
<dbReference type="SUPFAM" id="SSF103088">
    <property type="entry name" value="OmpA-like"/>
    <property type="match status" value="1"/>
</dbReference>
<dbReference type="InterPro" id="IPR036737">
    <property type="entry name" value="OmpA-like_sf"/>
</dbReference>
<evidence type="ECO:0000313" key="7">
    <source>
        <dbReference type="Proteomes" id="UP001164705"/>
    </source>
</evidence>
<evidence type="ECO:0000313" key="6">
    <source>
        <dbReference type="EMBL" id="WAC02584.1"/>
    </source>
</evidence>
<dbReference type="CDD" id="cd07185">
    <property type="entry name" value="OmpA_C-like"/>
    <property type="match status" value="1"/>
</dbReference>